<evidence type="ECO:0000256" key="17">
    <source>
        <dbReference type="PIRSR" id="PIRSR000099-4"/>
    </source>
</evidence>
<comment type="caution">
    <text evidence="19">The sequence shown here is derived from an EMBL/GenBank/DDBJ whole genome shotgun (WGS) entry which is preliminary data.</text>
</comment>
<dbReference type="PROSITE" id="PS00611">
    <property type="entry name" value="HISOL_DEHYDROGENASE"/>
    <property type="match status" value="1"/>
</dbReference>
<dbReference type="UniPathway" id="UPA00031">
    <property type="reaction ID" value="UER00014"/>
</dbReference>
<dbReference type="Pfam" id="PF00815">
    <property type="entry name" value="Histidinol_dh"/>
    <property type="match status" value="1"/>
</dbReference>
<dbReference type="FunFam" id="3.40.50.1980:FF:000001">
    <property type="entry name" value="Histidinol dehydrogenase"/>
    <property type="match status" value="1"/>
</dbReference>
<keyword evidence="10 12" id="KW-0368">Histidine biosynthesis</keyword>
<feature type="binding site" evidence="12 16">
    <location>
        <position position="232"/>
    </location>
    <ligand>
        <name>substrate</name>
    </ligand>
</feature>
<comment type="similarity">
    <text evidence="3 12 13 18">Belongs to the histidinol dehydrogenase family.</text>
</comment>
<dbReference type="PIRSF" id="PIRSF000099">
    <property type="entry name" value="Histidinol_dh"/>
    <property type="match status" value="1"/>
</dbReference>
<evidence type="ECO:0000256" key="4">
    <source>
        <dbReference type="ARBA" id="ARBA00012965"/>
    </source>
</evidence>
<evidence type="ECO:0000256" key="9">
    <source>
        <dbReference type="ARBA" id="ARBA00023027"/>
    </source>
</evidence>
<evidence type="ECO:0000256" key="14">
    <source>
        <dbReference type="PIRSR" id="PIRSR000099-1"/>
    </source>
</evidence>
<evidence type="ECO:0000256" key="18">
    <source>
        <dbReference type="RuleBase" id="RU004175"/>
    </source>
</evidence>
<reference evidence="19 20" key="1">
    <citation type="submission" date="2011-08" db="EMBL/GenBank/DDBJ databases">
        <title>The Genome Sequence of Alistipes indistinctus YIT 12060.</title>
        <authorList>
            <consortium name="The Broad Institute Genome Sequencing Platform"/>
            <person name="Earl A."/>
            <person name="Ward D."/>
            <person name="Feldgarden M."/>
            <person name="Gevers D."/>
            <person name="Morotomi M."/>
            <person name="Young S.K."/>
            <person name="Zeng Q."/>
            <person name="Gargeya S."/>
            <person name="Fitzgerald M."/>
            <person name="Haas B."/>
            <person name="Abouelleil A."/>
            <person name="Alvarado L."/>
            <person name="Arachchi H.M."/>
            <person name="Berlin A."/>
            <person name="Brown A."/>
            <person name="Chapman S.B."/>
            <person name="Chen Z."/>
            <person name="Dunbar C."/>
            <person name="Freedman E."/>
            <person name="Gearin G."/>
            <person name="Gellesch M."/>
            <person name="Goldberg J."/>
            <person name="Griggs A."/>
            <person name="Gujja S."/>
            <person name="Heiman D."/>
            <person name="Howarth C."/>
            <person name="Larson L."/>
            <person name="Lui A."/>
            <person name="MacDonald P.J.P."/>
            <person name="Montmayeur A."/>
            <person name="Murphy C."/>
            <person name="Neiman D."/>
            <person name="Pearson M."/>
            <person name="Priest M."/>
            <person name="Roberts A."/>
            <person name="Saif S."/>
            <person name="Shea T."/>
            <person name="Shenoy N."/>
            <person name="Sisk P."/>
            <person name="Stolte C."/>
            <person name="Sykes S."/>
            <person name="Wortman J."/>
            <person name="Nusbaum C."/>
            <person name="Birren B."/>
        </authorList>
    </citation>
    <scope>NUCLEOTIDE SEQUENCE [LARGE SCALE GENOMIC DNA]</scope>
    <source>
        <strain evidence="19 20">YIT 12060</strain>
    </source>
</reference>
<feature type="active site" description="Proton acceptor" evidence="12 14">
    <location>
        <position position="321"/>
    </location>
</feature>
<dbReference type="RefSeq" id="WP_009133178.1">
    <property type="nucleotide sequence ID" value="NZ_CP102250.1"/>
</dbReference>
<evidence type="ECO:0000256" key="15">
    <source>
        <dbReference type="PIRSR" id="PIRSR000099-2"/>
    </source>
</evidence>
<evidence type="ECO:0000313" key="20">
    <source>
        <dbReference type="Proteomes" id="UP000006008"/>
    </source>
</evidence>
<dbReference type="OrthoDB" id="9805269at2"/>
<dbReference type="EMBL" id="ADLD01000004">
    <property type="protein sequence ID" value="EHB93106.1"/>
    <property type="molecule type" value="Genomic_DNA"/>
</dbReference>
<dbReference type="InterPro" id="IPR022695">
    <property type="entry name" value="Histidinol_DH_monofunct"/>
</dbReference>
<evidence type="ECO:0000313" key="19">
    <source>
        <dbReference type="EMBL" id="EHB93106.1"/>
    </source>
</evidence>
<protein>
    <recommendedName>
        <fullName evidence="4 12">Histidinol dehydrogenase</fullName>
        <shortName evidence="12">HDH</shortName>
        <ecNumber evidence="4 12">1.1.1.23</ecNumber>
    </recommendedName>
</protein>
<proteinExistence type="inferred from homology"/>
<accession>G5H612</accession>
<dbReference type="AlphaFoldDB" id="G5H612"/>
<comment type="catalytic activity">
    <reaction evidence="11 12">
        <text>L-histidinol + 2 NAD(+) + H2O = L-histidine + 2 NADH + 3 H(+)</text>
        <dbReference type="Rhea" id="RHEA:20641"/>
        <dbReference type="ChEBI" id="CHEBI:15377"/>
        <dbReference type="ChEBI" id="CHEBI:15378"/>
        <dbReference type="ChEBI" id="CHEBI:57540"/>
        <dbReference type="ChEBI" id="CHEBI:57595"/>
        <dbReference type="ChEBI" id="CHEBI:57699"/>
        <dbReference type="ChEBI" id="CHEBI:57945"/>
        <dbReference type="EC" id="1.1.1.23"/>
    </reaction>
</comment>
<dbReference type="GO" id="GO:0000105">
    <property type="term" value="P:L-histidine biosynthetic process"/>
    <property type="evidence" value="ECO:0007669"/>
    <property type="project" value="UniProtKB-UniRule"/>
</dbReference>
<name>G5H612_9BACT</name>
<dbReference type="eggNOG" id="COG0141">
    <property type="taxonomic scope" value="Bacteria"/>
</dbReference>
<evidence type="ECO:0000256" key="13">
    <source>
        <dbReference type="PIRNR" id="PIRNR000099"/>
    </source>
</evidence>
<feature type="binding site" evidence="12 17">
    <location>
        <position position="254"/>
    </location>
    <ligand>
        <name>Zn(2+)</name>
        <dbReference type="ChEBI" id="CHEBI:29105"/>
    </ligand>
</feature>
<feature type="binding site" evidence="12 16">
    <location>
        <position position="355"/>
    </location>
    <ligand>
        <name>substrate</name>
    </ligand>
</feature>
<dbReference type="PANTHER" id="PTHR21256:SF2">
    <property type="entry name" value="HISTIDINE BIOSYNTHESIS TRIFUNCTIONAL PROTEIN"/>
    <property type="match status" value="1"/>
</dbReference>
<comment type="pathway">
    <text evidence="2 12">Amino-acid biosynthesis; L-histidine biosynthesis; L-histidine from 5-phospho-alpha-D-ribose 1-diphosphate: step 9/9.</text>
</comment>
<evidence type="ECO:0000256" key="3">
    <source>
        <dbReference type="ARBA" id="ARBA00010178"/>
    </source>
</evidence>
<dbReference type="CDD" id="cd06572">
    <property type="entry name" value="Histidinol_dh"/>
    <property type="match status" value="1"/>
</dbReference>
<dbReference type="InterPro" id="IPR001692">
    <property type="entry name" value="Histidinol_DH_CS"/>
</dbReference>
<comment type="cofactor">
    <cofactor evidence="12 17">
        <name>Zn(2+)</name>
        <dbReference type="ChEBI" id="CHEBI:29105"/>
    </cofactor>
    <text evidence="12 17">Binds 1 zinc ion per subunit.</text>
</comment>
<feature type="binding site" evidence="12 16">
    <location>
        <position position="409"/>
    </location>
    <ligand>
        <name>substrate</name>
    </ligand>
</feature>
<keyword evidence="8 12" id="KW-0560">Oxidoreductase</keyword>
<feature type="binding site" evidence="12 15">
    <location>
        <position position="186"/>
    </location>
    <ligand>
        <name>NAD(+)</name>
        <dbReference type="ChEBI" id="CHEBI:57540"/>
    </ligand>
</feature>
<feature type="binding site" evidence="12 15">
    <location>
        <position position="209"/>
    </location>
    <ligand>
        <name>NAD(+)</name>
        <dbReference type="ChEBI" id="CHEBI:57540"/>
    </ligand>
</feature>
<dbReference type="NCBIfam" id="TIGR00069">
    <property type="entry name" value="hisD"/>
    <property type="match status" value="1"/>
</dbReference>
<evidence type="ECO:0000256" key="5">
    <source>
        <dbReference type="ARBA" id="ARBA00022605"/>
    </source>
</evidence>
<feature type="binding site" evidence="12 17">
    <location>
        <position position="414"/>
    </location>
    <ligand>
        <name>Zn(2+)</name>
        <dbReference type="ChEBI" id="CHEBI:29105"/>
    </ligand>
</feature>
<dbReference type="Gene3D" id="1.20.5.1300">
    <property type="match status" value="1"/>
</dbReference>
<dbReference type="PANTHER" id="PTHR21256">
    <property type="entry name" value="HISTIDINOL DEHYDROGENASE HDH"/>
    <property type="match status" value="1"/>
</dbReference>
<comment type="function">
    <text evidence="1 12">Catalyzes the sequential NAD-dependent oxidations of L-histidinol to L-histidinaldehyde and then to L-histidine.</text>
</comment>
<evidence type="ECO:0000256" key="8">
    <source>
        <dbReference type="ARBA" id="ARBA00023002"/>
    </source>
</evidence>
<evidence type="ECO:0000256" key="12">
    <source>
        <dbReference type="HAMAP-Rule" id="MF_01024"/>
    </source>
</evidence>
<organism evidence="19 20">
    <name type="scientific">Alistipes indistinctus YIT 12060</name>
    <dbReference type="NCBI Taxonomy" id="742725"/>
    <lineage>
        <taxon>Bacteria</taxon>
        <taxon>Pseudomonadati</taxon>
        <taxon>Bacteroidota</taxon>
        <taxon>Bacteroidia</taxon>
        <taxon>Bacteroidales</taxon>
        <taxon>Rikenellaceae</taxon>
        <taxon>Alistipes</taxon>
    </lineage>
</organism>
<feature type="binding site" evidence="12 16">
    <location>
        <position position="414"/>
    </location>
    <ligand>
        <name>substrate</name>
    </ligand>
</feature>
<evidence type="ECO:0000256" key="7">
    <source>
        <dbReference type="ARBA" id="ARBA00022833"/>
    </source>
</evidence>
<dbReference type="HOGENOM" id="CLU_006732_3_0_10"/>
<gene>
    <name evidence="12" type="primary">hisD</name>
    <name evidence="19" type="ORF">HMPREF9450_00372</name>
</gene>
<dbReference type="SUPFAM" id="SSF53720">
    <property type="entry name" value="ALDH-like"/>
    <property type="match status" value="1"/>
</dbReference>
<evidence type="ECO:0000256" key="6">
    <source>
        <dbReference type="ARBA" id="ARBA00022723"/>
    </source>
</evidence>
<dbReference type="HAMAP" id="MF_01024">
    <property type="entry name" value="HisD"/>
    <property type="match status" value="1"/>
</dbReference>
<dbReference type="FunFam" id="1.20.5.1300:FF:000001">
    <property type="entry name" value="Histidine biosynthesis trifunctional protein"/>
    <property type="match status" value="1"/>
</dbReference>
<keyword evidence="6 12" id="KW-0479">Metal-binding</keyword>
<feature type="binding site" evidence="12 16">
    <location>
        <position position="322"/>
    </location>
    <ligand>
        <name>substrate</name>
    </ligand>
</feature>
<dbReference type="InterPro" id="IPR012131">
    <property type="entry name" value="Hstdl_DH"/>
</dbReference>
<dbReference type="GO" id="GO:0008270">
    <property type="term" value="F:zinc ion binding"/>
    <property type="evidence" value="ECO:0007669"/>
    <property type="project" value="UniProtKB-UniRule"/>
</dbReference>
<feature type="binding site" evidence="12 17">
    <location>
        <position position="257"/>
    </location>
    <ligand>
        <name>Zn(2+)</name>
        <dbReference type="ChEBI" id="CHEBI:29105"/>
    </ligand>
</feature>
<evidence type="ECO:0000256" key="11">
    <source>
        <dbReference type="ARBA" id="ARBA00049489"/>
    </source>
</evidence>
<dbReference type="GeneID" id="92816794"/>
<keyword evidence="9 12" id="KW-0520">NAD</keyword>
<dbReference type="STRING" id="742725.HMPREF9450_00372"/>
<feature type="binding site" evidence="12 17">
    <location>
        <position position="355"/>
    </location>
    <ligand>
        <name>Zn(2+)</name>
        <dbReference type="ChEBI" id="CHEBI:29105"/>
    </ligand>
</feature>
<dbReference type="PATRIC" id="fig|742725.3.peg.419"/>
<dbReference type="Gene3D" id="3.40.50.1980">
    <property type="entry name" value="Nitrogenase molybdenum iron protein domain"/>
    <property type="match status" value="2"/>
</dbReference>
<sequence>MQIIVNPEKREWAALTARPQMERSTIGPRVAAILDAVRAEGDDALLRLTREIDGVKLPSPAVTADEIEEASRLVPQELKTAIATAKNNIERFHAAQQGEGVDLETMPGVRCVQKAVPIRSVGLYIPGGSAPLFSTVLMLAIPARIAGCPQITLCSPPDKQGKLSPAILYTAQLCGVTHIFKAGGAQAVAAMAYGTQSIPKADKIFGPGNQYVTEAKQQVSQFTAIDMPAGPSEVLVMADETADPAFVASDLLSQAEHGPDSQAMLVASSRELAERVVREVERQLAELPREAIASRALDHSRIIVMDTPEEMVEFANAYATEHLIISMDNPWEVARRITAAGSVFIGNYTPESAGDYASGTNHTLPTYGWARSCSGVNLDSFMRKITFQEITPAGLQRIGGVIETMAAAEGLGAHKNAVTLRLRKLE</sequence>
<dbReference type="GO" id="GO:0005829">
    <property type="term" value="C:cytosol"/>
    <property type="evidence" value="ECO:0007669"/>
    <property type="project" value="TreeGrafter"/>
</dbReference>
<dbReference type="PRINTS" id="PR00083">
    <property type="entry name" value="HOLDHDRGNASE"/>
</dbReference>
<feature type="binding site" evidence="12 16">
    <location>
        <position position="257"/>
    </location>
    <ligand>
        <name>substrate</name>
    </ligand>
</feature>
<dbReference type="FunFam" id="3.40.50.1980:FF:000002">
    <property type="entry name" value="Histidinol dehydrogenase, chloroplastic"/>
    <property type="match status" value="1"/>
</dbReference>
<evidence type="ECO:0000256" key="10">
    <source>
        <dbReference type="ARBA" id="ARBA00023102"/>
    </source>
</evidence>
<dbReference type="InterPro" id="IPR016161">
    <property type="entry name" value="Ald_DH/histidinol_DH"/>
</dbReference>
<feature type="binding site" evidence="12 15">
    <location>
        <position position="124"/>
    </location>
    <ligand>
        <name>NAD(+)</name>
        <dbReference type="ChEBI" id="CHEBI:57540"/>
    </ligand>
</feature>
<feature type="active site" description="Proton acceptor" evidence="12 14">
    <location>
        <position position="322"/>
    </location>
</feature>
<evidence type="ECO:0000256" key="16">
    <source>
        <dbReference type="PIRSR" id="PIRSR000099-3"/>
    </source>
</evidence>
<dbReference type="EC" id="1.1.1.23" evidence="4 12"/>
<keyword evidence="5 12" id="KW-0028">Amino-acid biosynthesis</keyword>
<feature type="binding site" evidence="12 16">
    <location>
        <position position="254"/>
    </location>
    <ligand>
        <name>substrate</name>
    </ligand>
</feature>
<dbReference type="Proteomes" id="UP000006008">
    <property type="component" value="Unassembled WGS sequence"/>
</dbReference>
<evidence type="ECO:0000256" key="1">
    <source>
        <dbReference type="ARBA" id="ARBA00003850"/>
    </source>
</evidence>
<keyword evidence="20" id="KW-1185">Reference proteome</keyword>
<dbReference type="GO" id="GO:0051287">
    <property type="term" value="F:NAD binding"/>
    <property type="evidence" value="ECO:0007669"/>
    <property type="project" value="InterPro"/>
</dbReference>
<dbReference type="GO" id="GO:0004399">
    <property type="term" value="F:histidinol dehydrogenase activity"/>
    <property type="evidence" value="ECO:0007669"/>
    <property type="project" value="UniProtKB-UniRule"/>
</dbReference>
<evidence type="ECO:0000256" key="2">
    <source>
        <dbReference type="ARBA" id="ARBA00004940"/>
    </source>
</evidence>
<keyword evidence="7 12" id="KW-0862">Zinc</keyword>